<sequence length="100" mass="11126">MVGTSMEVTGYAERTYSNKDWEGKYPTENDYRMALIGKINCGDMVNPKGEIVGVESVEKGMTITYFMTGSVDTGCYDEGEADAYVAQKCSFGELFDVEWN</sequence>
<dbReference type="RefSeq" id="WP_072936464.1">
    <property type="nucleotide sequence ID" value="NZ_FQUG01000013.1"/>
</dbReference>
<proteinExistence type="predicted"/>
<name>A0A1M5AM28_9FIRM</name>
<dbReference type="EMBL" id="FQUG01000013">
    <property type="protein sequence ID" value="SHF31330.1"/>
    <property type="molecule type" value="Genomic_DNA"/>
</dbReference>
<protein>
    <submittedName>
        <fullName evidence="1">Uncharacterized protein</fullName>
    </submittedName>
</protein>
<organism evidence="1 2">
    <name type="scientific">Schwartzia succinivorans DSM 10502</name>
    <dbReference type="NCBI Taxonomy" id="1123243"/>
    <lineage>
        <taxon>Bacteria</taxon>
        <taxon>Bacillati</taxon>
        <taxon>Bacillota</taxon>
        <taxon>Negativicutes</taxon>
        <taxon>Selenomonadales</taxon>
        <taxon>Selenomonadaceae</taxon>
        <taxon>Schwartzia</taxon>
    </lineage>
</organism>
<dbReference type="STRING" id="1123243.SAMN02745190_02367"/>
<gene>
    <name evidence="1" type="ORF">SAMN02745190_02367</name>
</gene>
<evidence type="ECO:0000313" key="1">
    <source>
        <dbReference type="EMBL" id="SHF31330.1"/>
    </source>
</evidence>
<dbReference type="Proteomes" id="UP000184404">
    <property type="component" value="Unassembled WGS sequence"/>
</dbReference>
<dbReference type="AlphaFoldDB" id="A0A1M5AM28"/>
<reference evidence="1 2" key="1">
    <citation type="submission" date="2016-11" db="EMBL/GenBank/DDBJ databases">
        <authorList>
            <person name="Jaros S."/>
            <person name="Januszkiewicz K."/>
            <person name="Wedrychowicz H."/>
        </authorList>
    </citation>
    <scope>NUCLEOTIDE SEQUENCE [LARGE SCALE GENOMIC DNA]</scope>
    <source>
        <strain evidence="1 2">DSM 10502</strain>
    </source>
</reference>
<accession>A0A1M5AM28</accession>
<keyword evidence="2" id="KW-1185">Reference proteome</keyword>
<evidence type="ECO:0000313" key="2">
    <source>
        <dbReference type="Proteomes" id="UP000184404"/>
    </source>
</evidence>